<reference evidence="2 3" key="1">
    <citation type="submission" date="2024-04" db="EMBL/GenBank/DDBJ databases">
        <title>Tritrichomonas musculus Genome.</title>
        <authorList>
            <person name="Alves-Ferreira E."/>
            <person name="Grigg M."/>
            <person name="Lorenzi H."/>
            <person name="Galac M."/>
        </authorList>
    </citation>
    <scope>NUCLEOTIDE SEQUENCE [LARGE SCALE GENOMIC DNA]</scope>
    <source>
        <strain evidence="2 3">EAF2021</strain>
    </source>
</reference>
<dbReference type="PANTHER" id="PTHR30344:SF1">
    <property type="entry name" value="6-PHOSPHOGLUCONOLACTONASE"/>
    <property type="match status" value="1"/>
</dbReference>
<evidence type="ECO:0000313" key="2">
    <source>
        <dbReference type="EMBL" id="KAK8887713.1"/>
    </source>
</evidence>
<dbReference type="PANTHER" id="PTHR30344">
    <property type="entry name" value="6-PHOSPHOGLUCONOLACTONASE-RELATED"/>
    <property type="match status" value="1"/>
</dbReference>
<dbReference type="Proteomes" id="UP001470230">
    <property type="component" value="Unassembled WGS sequence"/>
</dbReference>
<protein>
    <recommendedName>
        <fullName evidence="4">6-phosphogluconolactonase</fullName>
    </recommendedName>
</protein>
<dbReference type="SUPFAM" id="SSF75011">
    <property type="entry name" value="3-carboxy-cis,cis-mucoante lactonizing enzyme"/>
    <property type="match status" value="1"/>
</dbReference>
<keyword evidence="3" id="KW-1185">Reference proteome</keyword>
<evidence type="ECO:0000256" key="1">
    <source>
        <dbReference type="ARBA" id="ARBA00005564"/>
    </source>
</evidence>
<evidence type="ECO:0008006" key="4">
    <source>
        <dbReference type="Google" id="ProtNLM"/>
    </source>
</evidence>
<dbReference type="Pfam" id="PF10282">
    <property type="entry name" value="Lactonase"/>
    <property type="match status" value="1"/>
</dbReference>
<dbReference type="InterPro" id="IPR015943">
    <property type="entry name" value="WD40/YVTN_repeat-like_dom_sf"/>
</dbReference>
<evidence type="ECO:0000313" key="3">
    <source>
        <dbReference type="Proteomes" id="UP001470230"/>
    </source>
</evidence>
<organism evidence="2 3">
    <name type="scientific">Tritrichomonas musculus</name>
    <dbReference type="NCBI Taxonomy" id="1915356"/>
    <lineage>
        <taxon>Eukaryota</taxon>
        <taxon>Metamonada</taxon>
        <taxon>Parabasalia</taxon>
        <taxon>Tritrichomonadida</taxon>
        <taxon>Tritrichomonadidae</taxon>
        <taxon>Tritrichomonas</taxon>
    </lineage>
</organism>
<proteinExistence type="inferred from homology"/>
<dbReference type="InterPro" id="IPR050282">
    <property type="entry name" value="Cycloisomerase_2"/>
</dbReference>
<sequence length="354" mass="39142">MSQVFYIASLSTDNKGGIRQYELTSDLKIHETHFYELPNCIWLTFNAKHTVLYASTQGDGIGSVHAYQITKDDKGKPFLKIINSQKSGANCPCHLNVNHEGTFIYCANYGEDGDASLSELPIKSDGSLEPVSKIIRNTGNGPRTDRQEGPHVHCSYITPDGKYICAVDLGIDAVKVYPIDPKSGIDENKCTIVKLSPGFGPRHIIFDNKQEYAYVANELGNSVTSFHVTHAPNELKFDLVQTISTLPENCPDVPTKVAEIRFSKNQDALFVSNRGFDSIACYALDGKGGMTVKNIVKITGKSPRDFDFFPNSDLLASTNEETDDVTFFKYDKANCTLIPNELKINVLHPLCIAF</sequence>
<accession>A0ABR2KA13</accession>
<dbReference type="EMBL" id="JAPFFF010000006">
    <property type="protein sequence ID" value="KAK8887713.1"/>
    <property type="molecule type" value="Genomic_DNA"/>
</dbReference>
<dbReference type="Gene3D" id="2.130.10.10">
    <property type="entry name" value="YVTN repeat-like/Quinoprotein amine dehydrogenase"/>
    <property type="match status" value="1"/>
</dbReference>
<comment type="caution">
    <text evidence="2">The sequence shown here is derived from an EMBL/GenBank/DDBJ whole genome shotgun (WGS) entry which is preliminary data.</text>
</comment>
<gene>
    <name evidence="2" type="ORF">M9Y10_038767</name>
</gene>
<name>A0ABR2KA13_9EUKA</name>
<dbReference type="InterPro" id="IPR019405">
    <property type="entry name" value="Lactonase_7-beta_prop"/>
</dbReference>
<comment type="similarity">
    <text evidence="1">Belongs to the cycloisomerase 2 family.</text>
</comment>